<dbReference type="SUPFAM" id="SSF55797">
    <property type="entry name" value="PR-1-like"/>
    <property type="match status" value="1"/>
</dbReference>
<dbReference type="PANTHER" id="PTHR31157:SF1">
    <property type="entry name" value="SCP DOMAIN-CONTAINING PROTEIN"/>
    <property type="match status" value="1"/>
</dbReference>
<protein>
    <submittedName>
        <fullName evidence="2">CAP domain-containing protein</fullName>
    </submittedName>
</protein>
<reference evidence="2 3" key="1">
    <citation type="submission" date="2018-05" db="EMBL/GenBank/DDBJ databases">
        <title>Complete Genome Sequence of Deinococcus sp. strain 17bor-2.</title>
        <authorList>
            <person name="Srinivasan S."/>
        </authorList>
    </citation>
    <scope>NUCLEOTIDE SEQUENCE [LARGE SCALE GENOMIC DNA]</scope>
    <source>
        <strain evidence="2 3">17bor-2</strain>
    </source>
</reference>
<name>A0A2Z3JHA0_9DEIO</name>
<evidence type="ECO:0000313" key="2">
    <source>
        <dbReference type="EMBL" id="AWN24385.1"/>
    </source>
</evidence>
<evidence type="ECO:0000259" key="1">
    <source>
        <dbReference type="Pfam" id="PF00188"/>
    </source>
</evidence>
<dbReference type="InterPro" id="IPR014044">
    <property type="entry name" value="CAP_dom"/>
</dbReference>
<dbReference type="CDD" id="cd05379">
    <property type="entry name" value="CAP_bacterial"/>
    <property type="match status" value="1"/>
</dbReference>
<organism evidence="2 3">
    <name type="scientific">Deinococcus irradiatisoli</name>
    <dbReference type="NCBI Taxonomy" id="2202254"/>
    <lineage>
        <taxon>Bacteria</taxon>
        <taxon>Thermotogati</taxon>
        <taxon>Deinococcota</taxon>
        <taxon>Deinococci</taxon>
        <taxon>Deinococcales</taxon>
        <taxon>Deinococcaceae</taxon>
        <taxon>Deinococcus</taxon>
    </lineage>
</organism>
<evidence type="ECO:0000313" key="3">
    <source>
        <dbReference type="Proteomes" id="UP000245368"/>
    </source>
</evidence>
<dbReference type="AlphaFoldDB" id="A0A2Z3JHA0"/>
<sequence>MPAAKVSGMRKGLWGLLALTWLGQAQAVGSESALLSGVNALRAQGIRCAGTPRPRSAPLTFMSAQAAAARVQASYMAQTGRISHTGAGGTSPRVRAASAGVRGSSMSEIIYLSPGLNAQQAVNWWRNSAVHCFAMTDPRYTKAGMSIVRGARGTAYVMVLSN</sequence>
<accession>A0A2Z3JHA0</accession>
<proteinExistence type="predicted"/>
<dbReference type="InterPro" id="IPR035940">
    <property type="entry name" value="CAP_sf"/>
</dbReference>
<dbReference type="PANTHER" id="PTHR31157">
    <property type="entry name" value="SCP DOMAIN-CONTAINING PROTEIN"/>
    <property type="match status" value="1"/>
</dbReference>
<dbReference type="Gene3D" id="3.40.33.10">
    <property type="entry name" value="CAP"/>
    <property type="match status" value="1"/>
</dbReference>
<feature type="domain" description="SCP" evidence="1">
    <location>
        <begin position="38"/>
        <end position="158"/>
    </location>
</feature>
<dbReference type="OrthoDB" id="68195at2"/>
<dbReference type="EMBL" id="CP029494">
    <property type="protein sequence ID" value="AWN24385.1"/>
    <property type="molecule type" value="Genomic_DNA"/>
</dbReference>
<dbReference type="Pfam" id="PF00188">
    <property type="entry name" value="CAP"/>
    <property type="match status" value="1"/>
</dbReference>
<keyword evidence="3" id="KW-1185">Reference proteome</keyword>
<gene>
    <name evidence="2" type="ORF">DKM44_00550</name>
</gene>
<dbReference type="KEGG" id="dez:DKM44_00550"/>
<dbReference type="Proteomes" id="UP000245368">
    <property type="component" value="Chromosome"/>
</dbReference>